<protein>
    <recommendedName>
        <fullName evidence="5">HTH luxR-type domain-containing protein</fullName>
    </recommendedName>
</protein>
<dbReference type="Proteomes" id="UP000235616">
    <property type="component" value="Unassembled WGS sequence"/>
</dbReference>
<dbReference type="InterPro" id="IPR036388">
    <property type="entry name" value="WH-like_DNA-bd_sf"/>
</dbReference>
<evidence type="ECO:0000256" key="2">
    <source>
        <dbReference type="ARBA" id="ARBA00023125"/>
    </source>
</evidence>
<dbReference type="InterPro" id="IPR005143">
    <property type="entry name" value="TF_LuxR_autoind-bd_dom"/>
</dbReference>
<dbReference type="Pfam" id="PF03472">
    <property type="entry name" value="Autoind_bind"/>
    <property type="match status" value="1"/>
</dbReference>
<keyword evidence="2" id="KW-0238">DNA-binding</keyword>
<keyword evidence="3" id="KW-0804">Transcription</keyword>
<evidence type="ECO:0000256" key="4">
    <source>
        <dbReference type="SAM" id="MobiDB-lite"/>
    </source>
</evidence>
<comment type="caution">
    <text evidence="6">The sequence shown here is derived from an EMBL/GenBank/DDBJ whole genome shotgun (WGS) entry which is preliminary data.</text>
</comment>
<dbReference type="EMBL" id="PNYA01000032">
    <property type="protein sequence ID" value="PMS15342.1"/>
    <property type="molecule type" value="Genomic_DNA"/>
</dbReference>
<organism evidence="6 7">
    <name type="scientific">Trinickia dabaoshanensis</name>
    <dbReference type="NCBI Taxonomy" id="564714"/>
    <lineage>
        <taxon>Bacteria</taxon>
        <taxon>Pseudomonadati</taxon>
        <taxon>Pseudomonadota</taxon>
        <taxon>Betaproteobacteria</taxon>
        <taxon>Burkholderiales</taxon>
        <taxon>Burkholderiaceae</taxon>
        <taxon>Trinickia</taxon>
    </lineage>
</organism>
<sequence>MRVRERQGSPRGTFMSHYIGEADRESSDLVTFSDADLVRVDTARTNDEQSSRPPGGLADELASADGTEARQRLMRGALRAAGFDTLCYVRATRIGETFRRLAYYETYCPPLWAARYLRERFFDVDARLAFSSRHEWPLLWDLQTIALTPPSTAAPGTASASAQQPAKRFAHAERLRCAADAAGMLSGVSFGLAAPGAFETAIVIFASSRPSRDRILDTAVGHAYAIGVGLHEFLLSRSVHLHRPNHAGHLSPMHRKILELLTLGLNDKDISERLATSPHNVDYYLRQLKKMYNAVNRVQLAYIAGRVL</sequence>
<dbReference type="GO" id="GO:0003677">
    <property type="term" value="F:DNA binding"/>
    <property type="evidence" value="ECO:0007669"/>
    <property type="project" value="UniProtKB-KW"/>
</dbReference>
<dbReference type="InterPro" id="IPR000792">
    <property type="entry name" value="Tscrpt_reg_LuxR_C"/>
</dbReference>
<dbReference type="SMART" id="SM00421">
    <property type="entry name" value="HTH_LUXR"/>
    <property type="match status" value="1"/>
</dbReference>
<reference evidence="6 7" key="1">
    <citation type="submission" date="2018-01" db="EMBL/GenBank/DDBJ databases">
        <title>Whole genome analyses suggest that Burkholderia sensu lato contains two further novel genera in the rhizoxinica-symbiotica group Mycetohabitans gen. nov., and Trinickia gen. nov.: implications for the evolution of diazotrophy and nodulation in the Burkholderiaceae.</title>
        <authorList>
            <person name="Estrada-de los Santos P."/>
            <person name="Palmer M."/>
            <person name="Chavez-Ramirez B."/>
            <person name="Beukes C."/>
            <person name="Steenkamp E.T."/>
            <person name="Hirsch A.M."/>
            <person name="Manyaka P."/>
            <person name="Maluk M."/>
            <person name="Lafos M."/>
            <person name="Crook M."/>
            <person name="Gross E."/>
            <person name="Simon M.F."/>
            <person name="Bueno dos Reis Junior F."/>
            <person name="Poole P.S."/>
            <person name="Venter S.N."/>
            <person name="James E.K."/>
        </authorList>
    </citation>
    <scope>NUCLEOTIDE SEQUENCE [LARGE SCALE GENOMIC DNA]</scope>
    <source>
        <strain evidence="6 7">GIMN1.004</strain>
    </source>
</reference>
<dbReference type="InterPro" id="IPR036693">
    <property type="entry name" value="TF_LuxR_autoind-bd_dom_sf"/>
</dbReference>
<evidence type="ECO:0000313" key="7">
    <source>
        <dbReference type="Proteomes" id="UP000235616"/>
    </source>
</evidence>
<dbReference type="SUPFAM" id="SSF46894">
    <property type="entry name" value="C-terminal effector domain of the bipartite response regulators"/>
    <property type="match status" value="1"/>
</dbReference>
<accession>A0A2N7VDW4</accession>
<evidence type="ECO:0000256" key="1">
    <source>
        <dbReference type="ARBA" id="ARBA00023015"/>
    </source>
</evidence>
<keyword evidence="7" id="KW-1185">Reference proteome</keyword>
<keyword evidence="1" id="KW-0805">Transcription regulation</keyword>
<dbReference type="SUPFAM" id="SSF75516">
    <property type="entry name" value="Pheromone-binding domain of LuxR-like quorum-sensing transcription factors"/>
    <property type="match status" value="1"/>
</dbReference>
<dbReference type="Gene3D" id="3.30.450.80">
    <property type="entry name" value="Transcription factor LuxR-like, autoinducer-binding domain"/>
    <property type="match status" value="1"/>
</dbReference>
<dbReference type="Pfam" id="PF00196">
    <property type="entry name" value="GerE"/>
    <property type="match status" value="1"/>
</dbReference>
<evidence type="ECO:0000259" key="5">
    <source>
        <dbReference type="SMART" id="SM00421"/>
    </source>
</evidence>
<name>A0A2N7VDW4_9BURK</name>
<dbReference type="GO" id="GO:0006355">
    <property type="term" value="P:regulation of DNA-templated transcription"/>
    <property type="evidence" value="ECO:0007669"/>
    <property type="project" value="InterPro"/>
</dbReference>
<evidence type="ECO:0000313" key="6">
    <source>
        <dbReference type="EMBL" id="PMS15342.1"/>
    </source>
</evidence>
<dbReference type="AlphaFoldDB" id="A0A2N7VDW4"/>
<proteinExistence type="predicted"/>
<evidence type="ECO:0000256" key="3">
    <source>
        <dbReference type="ARBA" id="ARBA00023163"/>
    </source>
</evidence>
<gene>
    <name evidence="6" type="ORF">C0Z18_27140</name>
</gene>
<dbReference type="InterPro" id="IPR016032">
    <property type="entry name" value="Sig_transdc_resp-reg_C-effctor"/>
</dbReference>
<dbReference type="Gene3D" id="1.10.10.10">
    <property type="entry name" value="Winged helix-like DNA-binding domain superfamily/Winged helix DNA-binding domain"/>
    <property type="match status" value="1"/>
</dbReference>
<feature type="region of interest" description="Disordered" evidence="4">
    <location>
        <begin position="43"/>
        <end position="62"/>
    </location>
</feature>
<feature type="domain" description="HTH luxR-type" evidence="5">
    <location>
        <begin position="247"/>
        <end position="304"/>
    </location>
</feature>